<reference evidence="1 2" key="1">
    <citation type="submission" date="2014-09" db="EMBL/GenBank/DDBJ databases">
        <title>Vibrio maritimus JCM 19240. (C210) whole genome shotgun sequence.</title>
        <authorList>
            <person name="Sawabe T."/>
            <person name="Meirelles P."/>
            <person name="Nakanishi M."/>
            <person name="Sayaka M."/>
            <person name="Hattori M."/>
            <person name="Ohkuma M."/>
        </authorList>
    </citation>
    <scope>NUCLEOTIDE SEQUENCE [LARGE SCALE GENOMIC DNA]</scope>
    <source>
        <strain evidence="1 2">JCM 19240</strain>
    </source>
</reference>
<accession>A0A090TEB6</accession>
<keyword evidence="2" id="KW-1185">Reference proteome</keyword>
<dbReference type="EMBL" id="BBMT01000014">
    <property type="protein sequence ID" value="GAL37104.1"/>
    <property type="molecule type" value="Genomic_DNA"/>
</dbReference>
<reference evidence="1 2" key="2">
    <citation type="submission" date="2014-09" db="EMBL/GenBank/DDBJ databases">
        <authorList>
            <consortium name="NBRP consortium"/>
            <person name="Sawabe T."/>
            <person name="Meirelles P."/>
            <person name="Nakanishi M."/>
            <person name="Sayaka M."/>
            <person name="Hattori M."/>
            <person name="Ohkuma M."/>
        </authorList>
    </citation>
    <scope>NUCLEOTIDE SEQUENCE [LARGE SCALE GENOMIC DNA]</scope>
    <source>
        <strain evidence="1 2">JCM 19240</strain>
    </source>
</reference>
<proteinExistence type="predicted"/>
<organism evidence="1 2">
    <name type="scientific">Vibrio maritimus</name>
    <dbReference type="NCBI Taxonomy" id="990268"/>
    <lineage>
        <taxon>Bacteria</taxon>
        <taxon>Pseudomonadati</taxon>
        <taxon>Pseudomonadota</taxon>
        <taxon>Gammaproteobacteria</taxon>
        <taxon>Vibrionales</taxon>
        <taxon>Vibrionaceae</taxon>
        <taxon>Vibrio</taxon>
    </lineage>
</organism>
<name>A0A090TEB6_9VIBR</name>
<evidence type="ECO:0000313" key="1">
    <source>
        <dbReference type="EMBL" id="GAL37104.1"/>
    </source>
</evidence>
<gene>
    <name evidence="1" type="ORF">JCM19240_3053</name>
</gene>
<dbReference type="Proteomes" id="UP000029224">
    <property type="component" value="Unassembled WGS sequence"/>
</dbReference>
<evidence type="ECO:0000313" key="2">
    <source>
        <dbReference type="Proteomes" id="UP000029224"/>
    </source>
</evidence>
<protein>
    <submittedName>
        <fullName evidence="1">Uncharacterized protein</fullName>
    </submittedName>
</protein>
<dbReference type="AlphaFoldDB" id="A0A090TEB6"/>
<comment type="caution">
    <text evidence="1">The sequence shown here is derived from an EMBL/GenBank/DDBJ whole genome shotgun (WGS) entry which is preliminary data.</text>
</comment>
<sequence>MACSKARNSDVIENKSTAGIAGISGAVITTIDRASSARTQTGINASPKNGMAKKAAPILKKGHHNWPSHCEISANVICINQSSWNVVEQVVE</sequence>